<organism evidence="1">
    <name type="scientific">Lepeophtheirus salmonis</name>
    <name type="common">Salmon louse</name>
    <name type="synonym">Caligus salmonis</name>
    <dbReference type="NCBI Taxonomy" id="72036"/>
    <lineage>
        <taxon>Eukaryota</taxon>
        <taxon>Metazoa</taxon>
        <taxon>Ecdysozoa</taxon>
        <taxon>Arthropoda</taxon>
        <taxon>Crustacea</taxon>
        <taxon>Multicrustacea</taxon>
        <taxon>Hexanauplia</taxon>
        <taxon>Copepoda</taxon>
        <taxon>Siphonostomatoida</taxon>
        <taxon>Caligidae</taxon>
        <taxon>Lepeophtheirus</taxon>
    </lineage>
</organism>
<evidence type="ECO:0000313" key="1">
    <source>
        <dbReference type="EMBL" id="CDW48796.1"/>
    </source>
</evidence>
<name>A0A0K2VFT4_LEPSM</name>
<dbReference type="EMBL" id="HACA01031435">
    <property type="protein sequence ID" value="CDW48796.1"/>
    <property type="molecule type" value="Transcribed_RNA"/>
</dbReference>
<dbReference type="AlphaFoldDB" id="A0A0K2VFT4"/>
<reference evidence="1" key="1">
    <citation type="submission" date="2014-05" db="EMBL/GenBank/DDBJ databases">
        <authorList>
            <person name="Chronopoulou M."/>
        </authorList>
    </citation>
    <scope>NUCLEOTIDE SEQUENCE</scope>
    <source>
        <tissue evidence="1">Whole organism</tissue>
    </source>
</reference>
<proteinExistence type="predicted"/>
<accession>A0A0K2VFT4</accession>
<feature type="non-terminal residue" evidence="1">
    <location>
        <position position="1"/>
    </location>
</feature>
<sequence length="67" mass="7460">KNIYMNKPVNLNNVFEESSLAVVTFRWITTISCNKEVGGEGNKQGHALITLMTILNSAQSATRTYKL</sequence>
<protein>
    <submittedName>
        <fullName evidence="1">Uncharacterized protein</fullName>
    </submittedName>
</protein>